<feature type="region of interest" description="Disordered" evidence="1">
    <location>
        <begin position="1"/>
        <end position="404"/>
    </location>
</feature>
<feature type="compositionally biased region" description="Low complexity" evidence="1">
    <location>
        <begin position="362"/>
        <end position="375"/>
    </location>
</feature>
<feature type="compositionally biased region" description="Polar residues" evidence="1">
    <location>
        <begin position="91"/>
        <end position="109"/>
    </location>
</feature>
<feature type="compositionally biased region" description="Basic and acidic residues" evidence="1">
    <location>
        <begin position="286"/>
        <end position="296"/>
    </location>
</feature>
<feature type="compositionally biased region" description="Polar residues" evidence="1">
    <location>
        <begin position="209"/>
        <end position="219"/>
    </location>
</feature>
<dbReference type="EMBL" id="PQXO01000993">
    <property type="protein sequence ID" value="TGO81835.1"/>
    <property type="molecule type" value="Genomic_DNA"/>
</dbReference>
<feature type="compositionally biased region" description="Low complexity" evidence="1">
    <location>
        <begin position="225"/>
        <end position="247"/>
    </location>
</feature>
<evidence type="ECO:0000313" key="3">
    <source>
        <dbReference type="Proteomes" id="UP000297280"/>
    </source>
</evidence>
<feature type="compositionally biased region" description="Basic and acidic residues" evidence="1">
    <location>
        <begin position="71"/>
        <end position="87"/>
    </location>
</feature>
<feature type="compositionally biased region" description="Polar residues" evidence="1">
    <location>
        <begin position="182"/>
        <end position="197"/>
    </location>
</feature>
<comment type="caution">
    <text evidence="2">The sequence shown here is derived from an EMBL/GenBank/DDBJ whole genome shotgun (WGS) entry which is preliminary data.</text>
</comment>
<dbReference type="AlphaFoldDB" id="A0A4Z1KKW7"/>
<accession>A0A4Z1KKW7</accession>
<feature type="compositionally biased region" description="Polar residues" evidence="1">
    <location>
        <begin position="346"/>
        <end position="360"/>
    </location>
</feature>
<sequence>MSPPRATSNSYFSNAPSSTQSDRQSGVTVKPVEDRGTKVRETYPILDRSNKYDQSKARGPKPIPRSIGPTRNHDAHEYDNINRREVDPGESVSQISGGSQPSNATSHGFTSREAYEFKKELKRRDKQYETGSIKETEAQKKERKAKEAAKREKEKAAEKEAKKKSDERGTSELGSYHKYGSARSSAPTHVSSTSTAKPPTDHSSHVSKRQSQQGQTSVARESRAPRSSAPTNVSSSSTSTSTFTTKPPTDHSSHVSKRQSQQGQTSVAEESRAPYSRHSQQLARYDGGRDDPRWAETEIGSRGGQGSIRGQGRNMDPNHDDYPEREHERRVPDSRNFEYEAHHASTQDNQYSTPAVQVNVHTRVSTSLRVSSTSSGHPPKPQLVRRDTKPPPGYSYPPGYYPSR</sequence>
<evidence type="ECO:0000313" key="2">
    <source>
        <dbReference type="EMBL" id="TGO81835.1"/>
    </source>
</evidence>
<feature type="compositionally biased region" description="Basic and acidic residues" evidence="1">
    <location>
        <begin position="31"/>
        <end position="41"/>
    </location>
</feature>
<keyword evidence="3" id="KW-1185">Reference proteome</keyword>
<organism evidence="2 3">
    <name type="scientific">Botrytis porri</name>
    <dbReference type="NCBI Taxonomy" id="87229"/>
    <lineage>
        <taxon>Eukaryota</taxon>
        <taxon>Fungi</taxon>
        <taxon>Dikarya</taxon>
        <taxon>Ascomycota</taxon>
        <taxon>Pezizomycotina</taxon>
        <taxon>Leotiomycetes</taxon>
        <taxon>Helotiales</taxon>
        <taxon>Sclerotiniaceae</taxon>
        <taxon>Botrytis</taxon>
    </lineage>
</organism>
<feature type="compositionally biased region" description="Polar residues" evidence="1">
    <location>
        <begin position="258"/>
        <end position="268"/>
    </location>
</feature>
<reference evidence="2 3" key="1">
    <citation type="submission" date="2017-12" db="EMBL/GenBank/DDBJ databases">
        <title>Comparative genomics of Botrytis spp.</title>
        <authorList>
            <person name="Valero-Jimenez C.A."/>
            <person name="Tapia P."/>
            <person name="Veloso J."/>
            <person name="Silva-Moreno E."/>
            <person name="Staats M."/>
            <person name="Valdes J.H."/>
            <person name="Van Kan J.A.L."/>
        </authorList>
    </citation>
    <scope>NUCLEOTIDE SEQUENCE [LARGE SCALE GENOMIC DNA]</scope>
    <source>
        <strain evidence="2 3">MUCL3349</strain>
    </source>
</reference>
<evidence type="ECO:0000256" key="1">
    <source>
        <dbReference type="SAM" id="MobiDB-lite"/>
    </source>
</evidence>
<feature type="compositionally biased region" description="Basic and acidic residues" evidence="1">
    <location>
        <begin position="113"/>
        <end position="170"/>
    </location>
</feature>
<dbReference type="Proteomes" id="UP000297280">
    <property type="component" value="Unassembled WGS sequence"/>
</dbReference>
<proteinExistence type="predicted"/>
<name>A0A4Z1KKW7_9HELO</name>
<gene>
    <name evidence="2" type="ORF">BPOR_0999g00020</name>
</gene>
<feature type="compositionally biased region" description="Basic and acidic residues" evidence="1">
    <location>
        <begin position="316"/>
        <end position="345"/>
    </location>
</feature>
<feature type="compositionally biased region" description="Polar residues" evidence="1">
    <location>
        <begin position="1"/>
        <end position="27"/>
    </location>
</feature>
<protein>
    <submittedName>
        <fullName evidence="2">Uncharacterized protein</fullName>
    </submittedName>
</protein>